<comment type="caution">
    <text evidence="2">The sequence shown here is derived from an EMBL/GenBank/DDBJ whole genome shotgun (WGS) entry which is preliminary data.</text>
</comment>
<organism evidence="2 3">
    <name type="scientific">Flavobacterium ardleyense</name>
    <dbReference type="NCBI Taxonomy" id="2038737"/>
    <lineage>
        <taxon>Bacteria</taxon>
        <taxon>Pseudomonadati</taxon>
        <taxon>Bacteroidota</taxon>
        <taxon>Flavobacteriia</taxon>
        <taxon>Flavobacteriales</taxon>
        <taxon>Flavobacteriaceae</taxon>
        <taxon>Flavobacterium</taxon>
    </lineage>
</organism>
<sequence>MKNRISITEYLKNDKTQRLIYGGILLLWIFVGLNFVKYKYDFSPFYFDIFYAMVFPTIILIAPIIMNKKIFWLIAFGFTLLHGIWSTYKIVFAFSVNFHRDYIPNLTWDLKDIGVSVLLIVVSFLVTWIIWKINPMKKNTMHNTG</sequence>
<evidence type="ECO:0008006" key="4">
    <source>
        <dbReference type="Google" id="ProtNLM"/>
    </source>
</evidence>
<keyword evidence="3" id="KW-1185">Reference proteome</keyword>
<feature type="transmembrane region" description="Helical" evidence="1">
    <location>
        <begin position="70"/>
        <end position="93"/>
    </location>
</feature>
<reference evidence="3" key="1">
    <citation type="journal article" date="2019" name="Int. J. Syst. Evol. Microbiol.">
        <title>The Global Catalogue of Microorganisms (GCM) 10K type strain sequencing project: providing services to taxonomists for standard genome sequencing and annotation.</title>
        <authorList>
            <consortium name="The Broad Institute Genomics Platform"/>
            <consortium name="The Broad Institute Genome Sequencing Center for Infectious Disease"/>
            <person name="Wu L."/>
            <person name="Ma J."/>
        </authorList>
    </citation>
    <scope>NUCLEOTIDE SEQUENCE [LARGE SCALE GENOMIC DNA]</scope>
    <source>
        <strain evidence="3">KCTC 52644</strain>
    </source>
</reference>
<dbReference type="Proteomes" id="UP001597549">
    <property type="component" value="Unassembled WGS sequence"/>
</dbReference>
<feature type="transmembrane region" description="Helical" evidence="1">
    <location>
        <begin position="44"/>
        <end position="65"/>
    </location>
</feature>
<protein>
    <recommendedName>
        <fullName evidence="4">DUF2238 domain-containing protein</fullName>
    </recommendedName>
</protein>
<keyword evidence="1" id="KW-0812">Transmembrane</keyword>
<feature type="transmembrane region" description="Helical" evidence="1">
    <location>
        <begin position="113"/>
        <end position="131"/>
    </location>
</feature>
<accession>A0ABW5ZCA5</accession>
<evidence type="ECO:0000256" key="1">
    <source>
        <dbReference type="SAM" id="Phobius"/>
    </source>
</evidence>
<gene>
    <name evidence="2" type="ORF">ACFSX9_15500</name>
</gene>
<feature type="transmembrane region" description="Helical" evidence="1">
    <location>
        <begin position="20"/>
        <end position="38"/>
    </location>
</feature>
<evidence type="ECO:0000313" key="3">
    <source>
        <dbReference type="Proteomes" id="UP001597549"/>
    </source>
</evidence>
<proteinExistence type="predicted"/>
<keyword evidence="1" id="KW-0472">Membrane</keyword>
<name>A0ABW5ZCA5_9FLAO</name>
<dbReference type="EMBL" id="JBHUOL010000022">
    <property type="protein sequence ID" value="MFD2910135.1"/>
    <property type="molecule type" value="Genomic_DNA"/>
</dbReference>
<keyword evidence="1" id="KW-1133">Transmembrane helix</keyword>
<dbReference type="RefSeq" id="WP_379809322.1">
    <property type="nucleotide sequence ID" value="NZ_JBHUOL010000022.1"/>
</dbReference>
<evidence type="ECO:0000313" key="2">
    <source>
        <dbReference type="EMBL" id="MFD2910135.1"/>
    </source>
</evidence>